<dbReference type="OrthoDB" id="9768685at2"/>
<dbReference type="AlphaFoldDB" id="A0A1I3DMI6"/>
<gene>
    <name evidence="3" type="ORF">SAMN05443292_0567</name>
</gene>
<dbReference type="Pfam" id="PF00534">
    <property type="entry name" value="Glycos_transf_1"/>
    <property type="match status" value="1"/>
</dbReference>
<feature type="domain" description="Glycosyltransferase subfamily 4-like N-terminal" evidence="2">
    <location>
        <begin position="20"/>
        <end position="165"/>
    </location>
</feature>
<proteinExistence type="predicted"/>
<dbReference type="PANTHER" id="PTHR45947:SF3">
    <property type="entry name" value="SULFOQUINOVOSYL TRANSFERASE SQD2"/>
    <property type="match status" value="1"/>
</dbReference>
<dbReference type="InterPro" id="IPR050194">
    <property type="entry name" value="Glycosyltransferase_grp1"/>
</dbReference>
<evidence type="ECO:0000313" key="4">
    <source>
        <dbReference type="Proteomes" id="UP000198931"/>
    </source>
</evidence>
<organism evidence="3 4">
    <name type="scientific">Halpernia frigidisoli</name>
    <dbReference type="NCBI Taxonomy" id="1125876"/>
    <lineage>
        <taxon>Bacteria</taxon>
        <taxon>Pseudomonadati</taxon>
        <taxon>Bacteroidota</taxon>
        <taxon>Flavobacteriia</taxon>
        <taxon>Flavobacteriales</taxon>
        <taxon>Weeksellaceae</taxon>
        <taxon>Chryseobacterium group</taxon>
        <taxon>Halpernia</taxon>
    </lineage>
</organism>
<dbReference type="InterPro" id="IPR001296">
    <property type="entry name" value="Glyco_trans_1"/>
</dbReference>
<dbReference type="PANTHER" id="PTHR45947">
    <property type="entry name" value="SULFOQUINOVOSYL TRANSFERASE SQD2"/>
    <property type="match status" value="1"/>
</dbReference>
<dbReference type="GO" id="GO:0016757">
    <property type="term" value="F:glycosyltransferase activity"/>
    <property type="evidence" value="ECO:0007669"/>
    <property type="project" value="InterPro"/>
</dbReference>
<keyword evidence="3" id="KW-0808">Transferase</keyword>
<dbReference type="Proteomes" id="UP000198931">
    <property type="component" value="Unassembled WGS sequence"/>
</dbReference>
<dbReference type="STRING" id="1125876.SAMN05443292_0567"/>
<protein>
    <submittedName>
        <fullName evidence="3">Glycosyltransferase involved in cell wall bisynthesis</fullName>
    </submittedName>
</protein>
<dbReference type="InterPro" id="IPR028098">
    <property type="entry name" value="Glyco_trans_4-like_N"/>
</dbReference>
<accession>A0A1I3DMI6</accession>
<dbReference type="Gene3D" id="3.40.50.2000">
    <property type="entry name" value="Glycogen Phosphorylase B"/>
    <property type="match status" value="2"/>
</dbReference>
<name>A0A1I3DMI6_9FLAO</name>
<evidence type="ECO:0000313" key="3">
    <source>
        <dbReference type="EMBL" id="SFH87701.1"/>
    </source>
</evidence>
<sequence length="367" mass="41596">MNILLVSGPGISLKEPYDSGIESFIVSFANQLIAEGHKVDIVAEKAELNSKFNLINPFTRSTADETNFLRQLTEKIQFKTINFNQYDVVHYNMFYPHLIKTGCELKNKSFLTLHSPADNKRVAAYKELSLNNNLQFIAISGRVKNEWDKALDLNIPLIHNGIDINLWPTNASRKPEYLLWSARINDEKNVAAAIRVAQEMKLPLKIAGRIADQPYFDDQVKPHLNEQIEYVGHVTQSELNNLAKKAMAYLATATWQEPFGLAALEMLASGLPVVGFNTAVPQGWSHESVLTTASLRWQDLIALIKKSRTISPYKCREFAAGMTVQKMTLDYLNLYQHILSQENLLDPIKFKDDNSVQIFDEKLQSLN</sequence>
<evidence type="ECO:0000259" key="2">
    <source>
        <dbReference type="Pfam" id="PF13439"/>
    </source>
</evidence>
<keyword evidence="4" id="KW-1185">Reference proteome</keyword>
<dbReference type="RefSeq" id="WP_090078636.1">
    <property type="nucleotide sequence ID" value="NZ_FOQT01000001.1"/>
</dbReference>
<reference evidence="3 4" key="1">
    <citation type="submission" date="2016-10" db="EMBL/GenBank/DDBJ databases">
        <authorList>
            <person name="de Groot N.N."/>
        </authorList>
    </citation>
    <scope>NUCLEOTIDE SEQUENCE [LARGE SCALE GENOMIC DNA]</scope>
    <source>
        <strain evidence="3 4">DSM 26000</strain>
    </source>
</reference>
<feature type="domain" description="Glycosyl transferase family 1" evidence="1">
    <location>
        <begin position="169"/>
        <end position="279"/>
    </location>
</feature>
<dbReference type="Pfam" id="PF13439">
    <property type="entry name" value="Glyco_transf_4"/>
    <property type="match status" value="1"/>
</dbReference>
<dbReference type="EMBL" id="FOQT01000001">
    <property type="protein sequence ID" value="SFH87701.1"/>
    <property type="molecule type" value="Genomic_DNA"/>
</dbReference>
<evidence type="ECO:0000259" key="1">
    <source>
        <dbReference type="Pfam" id="PF00534"/>
    </source>
</evidence>
<dbReference type="SUPFAM" id="SSF53756">
    <property type="entry name" value="UDP-Glycosyltransferase/glycogen phosphorylase"/>
    <property type="match status" value="1"/>
</dbReference>